<dbReference type="AlphaFoldDB" id="A0A1Q3BHK0"/>
<dbReference type="SUPFAM" id="SSF53955">
    <property type="entry name" value="Lysozyme-like"/>
    <property type="match status" value="1"/>
</dbReference>
<organism evidence="2 3">
    <name type="scientific">Cephalotus follicularis</name>
    <name type="common">Albany pitcher plant</name>
    <dbReference type="NCBI Taxonomy" id="3775"/>
    <lineage>
        <taxon>Eukaryota</taxon>
        <taxon>Viridiplantae</taxon>
        <taxon>Streptophyta</taxon>
        <taxon>Embryophyta</taxon>
        <taxon>Tracheophyta</taxon>
        <taxon>Spermatophyta</taxon>
        <taxon>Magnoliopsida</taxon>
        <taxon>eudicotyledons</taxon>
        <taxon>Gunneridae</taxon>
        <taxon>Pentapetalae</taxon>
        <taxon>rosids</taxon>
        <taxon>fabids</taxon>
        <taxon>Oxalidales</taxon>
        <taxon>Cephalotaceae</taxon>
        <taxon>Cephalotus</taxon>
    </lineage>
</organism>
<dbReference type="OrthoDB" id="550520at2759"/>
<evidence type="ECO:0000313" key="3">
    <source>
        <dbReference type="Proteomes" id="UP000187406"/>
    </source>
</evidence>
<accession>A0A1Q3BHK0</accession>
<sequence>MGIMQVLQKMAEWLFSELGYRSYEVEGNPDLLYRPFVNMYFGAAYLKWLSNFEQIERTEEFVVRAFKGGTKKATHKSTLSYWKRYSSVKESLPSRKHLDGGPSLNEAAGSAAPALTDAAGSAAPALTDTGVAYTYWDSRASPEDMEELWNHPDVIKEWTKSGEKRGKVRFSHDVKKRPYLSRVELKAVAEIILSKYLSSREIKPTGWKEL</sequence>
<name>A0A1Q3BHK0_CEPFO</name>
<proteinExistence type="predicted"/>
<dbReference type="PANTHER" id="PTHR37179">
    <property type="entry name" value="TRANSGLYCOSYLASE"/>
    <property type="match status" value="1"/>
</dbReference>
<protein>
    <recommendedName>
        <fullName evidence="1">Transglycosylase SLT domain-containing protein</fullName>
    </recommendedName>
</protein>
<feature type="domain" description="Transglycosylase SLT" evidence="1">
    <location>
        <begin position="1"/>
        <end position="83"/>
    </location>
</feature>
<evidence type="ECO:0000259" key="1">
    <source>
        <dbReference type="Pfam" id="PF01464"/>
    </source>
</evidence>
<dbReference type="Proteomes" id="UP000187406">
    <property type="component" value="Unassembled WGS sequence"/>
</dbReference>
<reference evidence="3" key="1">
    <citation type="submission" date="2016-04" db="EMBL/GenBank/DDBJ databases">
        <title>Cephalotus genome sequencing.</title>
        <authorList>
            <person name="Fukushima K."/>
            <person name="Hasebe M."/>
            <person name="Fang X."/>
        </authorList>
    </citation>
    <scope>NUCLEOTIDE SEQUENCE [LARGE SCALE GENOMIC DNA]</scope>
    <source>
        <strain evidence="3">cv. St1</strain>
    </source>
</reference>
<gene>
    <name evidence="2" type="ORF">CFOL_v3_10828</name>
</gene>
<dbReference type="Gene3D" id="1.10.530.10">
    <property type="match status" value="1"/>
</dbReference>
<dbReference type="InParanoid" id="A0A1Q3BHK0"/>
<comment type="caution">
    <text evidence="2">The sequence shown here is derived from an EMBL/GenBank/DDBJ whole genome shotgun (WGS) entry which is preliminary data.</text>
</comment>
<dbReference type="InterPro" id="IPR008258">
    <property type="entry name" value="Transglycosylase_SLT_dom_1"/>
</dbReference>
<dbReference type="Pfam" id="PF01464">
    <property type="entry name" value="SLT"/>
    <property type="match status" value="1"/>
</dbReference>
<evidence type="ECO:0000313" key="2">
    <source>
        <dbReference type="EMBL" id="GAV67322.1"/>
    </source>
</evidence>
<keyword evidence="3" id="KW-1185">Reference proteome</keyword>
<dbReference type="EMBL" id="BDDD01000534">
    <property type="protein sequence ID" value="GAV67322.1"/>
    <property type="molecule type" value="Genomic_DNA"/>
</dbReference>
<dbReference type="InterPro" id="IPR023346">
    <property type="entry name" value="Lysozyme-like_dom_sf"/>
</dbReference>
<dbReference type="PANTHER" id="PTHR37179:SF1">
    <property type="entry name" value="TRANSGLYCOSYLASE"/>
    <property type="match status" value="1"/>
</dbReference>